<accession>A0A1N5UEX6</accession>
<reference evidence="2" key="1">
    <citation type="submission" date="2016-12" db="EMBL/GenBank/DDBJ databases">
        <authorList>
            <person name="Varghese N."/>
            <person name="Submissions S."/>
        </authorList>
    </citation>
    <scope>NUCLEOTIDE SEQUENCE [LARGE SCALE GENOMIC DNA]</scope>
    <source>
        <strain evidence="2">DSM 45599</strain>
    </source>
</reference>
<keyword evidence="2" id="KW-1185">Reference proteome</keyword>
<organism evidence="1 2">
    <name type="scientific">Micromonospora cremea</name>
    <dbReference type="NCBI Taxonomy" id="709881"/>
    <lineage>
        <taxon>Bacteria</taxon>
        <taxon>Bacillati</taxon>
        <taxon>Actinomycetota</taxon>
        <taxon>Actinomycetes</taxon>
        <taxon>Micromonosporales</taxon>
        <taxon>Micromonosporaceae</taxon>
        <taxon>Micromonospora</taxon>
    </lineage>
</organism>
<proteinExistence type="predicted"/>
<sequence>MTSGEGSSAPAEASMLWTHADEVNNALLAFLAR</sequence>
<evidence type="ECO:0000313" key="1">
    <source>
        <dbReference type="EMBL" id="SIM59324.1"/>
    </source>
</evidence>
<gene>
    <name evidence="1" type="ORF">SAMN04489832_0863</name>
</gene>
<dbReference type="Proteomes" id="UP000185124">
    <property type="component" value="Unassembled WGS sequence"/>
</dbReference>
<evidence type="ECO:0000313" key="2">
    <source>
        <dbReference type="Proteomes" id="UP000185124"/>
    </source>
</evidence>
<protein>
    <submittedName>
        <fullName evidence="1">Uncharacterized protein</fullName>
    </submittedName>
</protein>
<dbReference type="AlphaFoldDB" id="A0A1N5UEX6"/>
<name>A0A1N5UEX6_9ACTN</name>
<dbReference type="EMBL" id="FSQT01000001">
    <property type="protein sequence ID" value="SIM59324.1"/>
    <property type="molecule type" value="Genomic_DNA"/>
</dbReference>